<gene>
    <name evidence="1" type="ORF">MLD38_022724</name>
</gene>
<reference evidence="2" key="1">
    <citation type="journal article" date="2023" name="Front. Plant Sci.">
        <title>Chromosomal-level genome assembly of Melastoma candidum provides insights into trichome evolution.</title>
        <authorList>
            <person name="Zhong Y."/>
            <person name="Wu W."/>
            <person name="Sun C."/>
            <person name="Zou P."/>
            <person name="Liu Y."/>
            <person name="Dai S."/>
            <person name="Zhou R."/>
        </authorList>
    </citation>
    <scope>NUCLEOTIDE SEQUENCE [LARGE SCALE GENOMIC DNA]</scope>
</reference>
<accession>A0ACB9QTD2</accession>
<organism evidence="1 2">
    <name type="scientific">Melastoma candidum</name>
    <dbReference type="NCBI Taxonomy" id="119954"/>
    <lineage>
        <taxon>Eukaryota</taxon>
        <taxon>Viridiplantae</taxon>
        <taxon>Streptophyta</taxon>
        <taxon>Embryophyta</taxon>
        <taxon>Tracheophyta</taxon>
        <taxon>Spermatophyta</taxon>
        <taxon>Magnoliopsida</taxon>
        <taxon>eudicotyledons</taxon>
        <taxon>Gunneridae</taxon>
        <taxon>Pentapetalae</taxon>
        <taxon>rosids</taxon>
        <taxon>malvids</taxon>
        <taxon>Myrtales</taxon>
        <taxon>Melastomataceae</taxon>
        <taxon>Melastomatoideae</taxon>
        <taxon>Melastomateae</taxon>
        <taxon>Melastoma</taxon>
    </lineage>
</organism>
<name>A0ACB9QTD2_9MYRT</name>
<evidence type="ECO:0000313" key="1">
    <source>
        <dbReference type="EMBL" id="KAI4366923.1"/>
    </source>
</evidence>
<dbReference type="Proteomes" id="UP001057402">
    <property type="component" value="Chromosome 6"/>
</dbReference>
<proteinExistence type="predicted"/>
<keyword evidence="2" id="KW-1185">Reference proteome</keyword>
<protein>
    <submittedName>
        <fullName evidence="1">Uncharacterized protein</fullName>
    </submittedName>
</protein>
<evidence type="ECO:0000313" key="2">
    <source>
        <dbReference type="Proteomes" id="UP001057402"/>
    </source>
</evidence>
<dbReference type="EMBL" id="CM042885">
    <property type="protein sequence ID" value="KAI4366923.1"/>
    <property type="molecule type" value="Genomic_DNA"/>
</dbReference>
<sequence length="137" mass="15592">MPIRSFARYLRLLAATNPGAPRAICPMRNPSLQTLAPPGRVPRWRSLASVSAEVEREIDMINVKFGEAREEIETAMDSKETVYFNEEAECAREAVREVLERFEGVLGKLKEGEREALRRSMGLKMEQLKAELKQLDD</sequence>
<comment type="caution">
    <text evidence="1">The sequence shown here is derived from an EMBL/GenBank/DDBJ whole genome shotgun (WGS) entry which is preliminary data.</text>
</comment>